<reference evidence="1 2" key="1">
    <citation type="submission" date="2023-09" db="EMBL/GenBank/DDBJ databases">
        <authorList>
            <person name="Golyshina O.V."/>
            <person name="Lunev E.A."/>
            <person name="Bargiela R."/>
            <person name="Gaines M.C."/>
            <person name="Daum B."/>
            <person name="Bale N.J."/>
            <person name="Koenen M."/>
            <person name="Sinninghe Damst J.S."/>
            <person name="Yakimov M."/>
            <person name="Golyshin P.N."/>
        </authorList>
    </citation>
    <scope>NUCLEOTIDE SEQUENCE [LARGE SCALE GENOMIC DNA]</scope>
    <source>
        <strain evidence="1 2">M1</strain>
    </source>
</reference>
<dbReference type="EMBL" id="CP133772">
    <property type="protein sequence ID" value="WYY00094.1"/>
    <property type="molecule type" value="Genomic_DNA"/>
</dbReference>
<protein>
    <recommendedName>
        <fullName evidence="3">Choice-of-anchor D domain-containing protein</fullName>
    </recommendedName>
</protein>
<dbReference type="KEGG" id="omr:OXIME_000649"/>
<dbReference type="Proteomes" id="UP001451606">
    <property type="component" value="Chromosome"/>
</dbReference>
<evidence type="ECO:0000313" key="1">
    <source>
        <dbReference type="EMBL" id="WYY00094.1"/>
    </source>
</evidence>
<sequence length="190" mass="19623">MNRKMMILMVAVVATVLPAVAVADVMVTGSVSGSGVMAMDAFTVQPGSNYASAHSSSGFTWTASHINESEILGDISVGIMSNETIYEVNVLDINFSSSGYFNLTVNVPTVLPGSGTAEFPADSTIYFSTTPFTLTASGISSTQSVSLSNPGSTTLNFHHVTPSTTIYIAFEVGAGPYSGASFSLSGVFSS</sequence>
<name>A0AAX4NG37_9ARCH</name>
<organism evidence="1 2">
    <name type="scientific">Oxyplasma meridianum</name>
    <dbReference type="NCBI Taxonomy" id="3073602"/>
    <lineage>
        <taxon>Archaea</taxon>
        <taxon>Methanobacteriati</taxon>
        <taxon>Thermoplasmatota</taxon>
        <taxon>Thermoplasmata</taxon>
        <taxon>Thermoplasmatales</taxon>
        <taxon>Thermoplasmataceae</taxon>
        <taxon>Oxyplasma</taxon>
    </lineage>
</organism>
<evidence type="ECO:0000313" key="2">
    <source>
        <dbReference type="Proteomes" id="UP001451606"/>
    </source>
</evidence>
<dbReference type="GeneID" id="95967379"/>
<proteinExistence type="predicted"/>
<keyword evidence="2" id="KW-1185">Reference proteome</keyword>
<dbReference type="RefSeq" id="WP_393972046.1">
    <property type="nucleotide sequence ID" value="NZ_CP133772.1"/>
</dbReference>
<evidence type="ECO:0008006" key="3">
    <source>
        <dbReference type="Google" id="ProtNLM"/>
    </source>
</evidence>
<accession>A0AAX4NG37</accession>
<gene>
    <name evidence="1" type="ORF">OXIME_000649</name>
</gene>
<dbReference type="AlphaFoldDB" id="A0AAX4NG37"/>